<dbReference type="Pfam" id="PF26207">
    <property type="entry name" value="Phage_phiTE_015"/>
    <property type="match status" value="1"/>
</dbReference>
<comment type="caution">
    <text evidence="1">The sequence shown here is derived from an EMBL/GenBank/DDBJ whole genome shotgun (WGS) entry which is preliminary data.</text>
</comment>
<accession>A0ABS0DQH9</accession>
<keyword evidence="2" id="KW-1185">Reference proteome</keyword>
<sequence>MMKIDDIRYRFECHMDKFYPELDLGMKGDMLTIMSPSGRNDIEIEYSTPAVQLMWKMFYSGAESERKSMTVSLPAMRSKPEGYYDAGYNEGIQDSRKTLIAAGVKVREN</sequence>
<organism evidence="1 2">
    <name type="scientific">Rahnella victoriana</name>
    <dbReference type="NCBI Taxonomy" id="1510570"/>
    <lineage>
        <taxon>Bacteria</taxon>
        <taxon>Pseudomonadati</taxon>
        <taxon>Pseudomonadota</taxon>
        <taxon>Gammaproteobacteria</taxon>
        <taxon>Enterobacterales</taxon>
        <taxon>Yersiniaceae</taxon>
        <taxon>Rahnella</taxon>
    </lineage>
</organism>
<evidence type="ECO:0000313" key="2">
    <source>
        <dbReference type="Proteomes" id="UP000600307"/>
    </source>
</evidence>
<proteinExistence type="predicted"/>
<dbReference type="RefSeq" id="WP_195817556.1">
    <property type="nucleotide sequence ID" value="NZ_JADOBH010000002.1"/>
</dbReference>
<dbReference type="EMBL" id="JADOBH010000002">
    <property type="protein sequence ID" value="MBF7956149.1"/>
    <property type="molecule type" value="Genomic_DNA"/>
</dbReference>
<gene>
    <name evidence="1" type="ORF">IV431_11335</name>
</gene>
<dbReference type="Proteomes" id="UP000600307">
    <property type="component" value="Unassembled WGS sequence"/>
</dbReference>
<name>A0ABS0DQH9_9GAMM</name>
<reference evidence="1 2" key="1">
    <citation type="submission" date="2020-11" db="EMBL/GenBank/DDBJ databases">
        <title>Taxonomic investigation of Rahnella spp.</title>
        <authorList>
            <person name="Lee S.D."/>
        </authorList>
    </citation>
    <scope>NUCLEOTIDE SEQUENCE [LARGE SCALE GENOMIC DNA]</scope>
    <source>
        <strain evidence="1 2">SAP-10</strain>
    </source>
</reference>
<evidence type="ECO:0000313" key="1">
    <source>
        <dbReference type="EMBL" id="MBF7956149.1"/>
    </source>
</evidence>
<dbReference type="InterPro" id="IPR058601">
    <property type="entry name" value="Phage_phiTE_015-like"/>
</dbReference>
<protein>
    <submittedName>
        <fullName evidence="1">Uncharacterized protein</fullName>
    </submittedName>
</protein>